<dbReference type="EMBL" id="RRYP01031156">
    <property type="protein sequence ID" value="TNV71007.1"/>
    <property type="molecule type" value="Genomic_DNA"/>
</dbReference>
<name>A0A8J8N9T9_HALGN</name>
<organism evidence="1 2">
    <name type="scientific">Halteria grandinella</name>
    <dbReference type="NCBI Taxonomy" id="5974"/>
    <lineage>
        <taxon>Eukaryota</taxon>
        <taxon>Sar</taxon>
        <taxon>Alveolata</taxon>
        <taxon>Ciliophora</taxon>
        <taxon>Intramacronucleata</taxon>
        <taxon>Spirotrichea</taxon>
        <taxon>Stichotrichia</taxon>
        <taxon>Sporadotrichida</taxon>
        <taxon>Halteriidae</taxon>
        <taxon>Halteria</taxon>
    </lineage>
</organism>
<protein>
    <submittedName>
        <fullName evidence="1">Uncharacterized protein</fullName>
    </submittedName>
</protein>
<comment type="caution">
    <text evidence="1">The sequence shown here is derived from an EMBL/GenBank/DDBJ whole genome shotgun (WGS) entry which is preliminary data.</text>
</comment>
<sequence length="201" mass="24323">MQEFQPCQCLLHDVPNEFRLIQLIWIGHEYFPKRKYLPILLLCQQSFHQLDKVFQISFTFFNCQTYEVLVFFLIVVCNQVRVQVNLLEKLNFIGCNMIMLCKHPFYSNSPPIQSSFVYNSPSTPQAKYLRFFVNNFPLYLLFYLFFHQILFLTGWFFLFLRLLLSQLFIFFLKHVFVDQVLYQNDYRNNSQQLNSIRFGLL</sequence>
<gene>
    <name evidence="1" type="ORF">FGO68_gene10977</name>
</gene>
<evidence type="ECO:0000313" key="2">
    <source>
        <dbReference type="Proteomes" id="UP000785679"/>
    </source>
</evidence>
<proteinExistence type="predicted"/>
<reference evidence="1" key="1">
    <citation type="submission" date="2019-06" db="EMBL/GenBank/DDBJ databases">
        <authorList>
            <person name="Zheng W."/>
        </authorList>
    </citation>
    <scope>NUCLEOTIDE SEQUENCE</scope>
    <source>
        <strain evidence="1">QDHG01</strain>
    </source>
</reference>
<dbReference type="AlphaFoldDB" id="A0A8J8N9T9"/>
<accession>A0A8J8N9T9</accession>
<keyword evidence="2" id="KW-1185">Reference proteome</keyword>
<dbReference type="Proteomes" id="UP000785679">
    <property type="component" value="Unassembled WGS sequence"/>
</dbReference>
<evidence type="ECO:0000313" key="1">
    <source>
        <dbReference type="EMBL" id="TNV71007.1"/>
    </source>
</evidence>